<gene>
    <name evidence="6" type="ORF">RB636_02730</name>
</gene>
<dbReference type="Pfam" id="PF00497">
    <property type="entry name" value="SBP_bac_3"/>
    <property type="match status" value="1"/>
</dbReference>
<evidence type="ECO:0000256" key="4">
    <source>
        <dbReference type="SAM" id="MobiDB-lite"/>
    </source>
</evidence>
<evidence type="ECO:0000259" key="5">
    <source>
        <dbReference type="SMART" id="SM00062"/>
    </source>
</evidence>
<evidence type="ECO:0000256" key="3">
    <source>
        <dbReference type="ARBA" id="ARBA00022729"/>
    </source>
</evidence>
<dbReference type="EMBL" id="JAVFKM010000001">
    <property type="protein sequence ID" value="MEF3112122.1"/>
    <property type="molecule type" value="Genomic_DNA"/>
</dbReference>
<dbReference type="PANTHER" id="PTHR30085">
    <property type="entry name" value="AMINO ACID ABC TRANSPORTER PERMEASE"/>
    <property type="match status" value="1"/>
</dbReference>
<keyword evidence="3" id="KW-0732">Signal</keyword>
<protein>
    <submittedName>
        <fullName evidence="6">Transporter substrate-binding domain-containing protein</fullName>
    </submittedName>
</protein>
<reference evidence="6 7" key="1">
    <citation type="submission" date="2023-08" db="EMBL/GenBank/DDBJ databases">
        <authorList>
            <person name="Sharma P."/>
            <person name="Verma V."/>
            <person name="Mohan M.K."/>
            <person name="Dubey A.K."/>
        </authorList>
    </citation>
    <scope>NUCLEOTIDE SEQUENCE [LARGE SCALE GENOMIC DNA]</scope>
    <source>
        <strain evidence="6 7">ADP4</strain>
    </source>
</reference>
<dbReference type="InterPro" id="IPR001638">
    <property type="entry name" value="Solute-binding_3/MltF_N"/>
</dbReference>
<proteinExistence type="inferred from homology"/>
<accession>A0ABU7WKS4</accession>
<dbReference type="SUPFAM" id="SSF53850">
    <property type="entry name" value="Periplasmic binding protein-like II"/>
    <property type="match status" value="1"/>
</dbReference>
<keyword evidence="2" id="KW-0813">Transport</keyword>
<name>A0ABU7WKS4_9ACTN</name>
<feature type="compositionally biased region" description="Basic and acidic residues" evidence="4">
    <location>
        <begin position="280"/>
        <end position="297"/>
    </location>
</feature>
<evidence type="ECO:0000256" key="1">
    <source>
        <dbReference type="ARBA" id="ARBA00010333"/>
    </source>
</evidence>
<sequence length="297" mass="32462">MTEELPVNTWRPNGRRGVAALGAMALLAATASCGESKPMFAGRDRITIAYKGDQPGTSFRDNTTAFTGFDVKVGNHILKQLNIASGAPVDIAAGDRVGFLKRNGVDLVIATFSVTPDRMKEVDFAGIYAKTFQGLLVKKGVSVHPGMEVCTLAGTNSEKALKDTEDRNVKEVEVKPKSTLQECVDLLEEGGVKGISTDQMILYGLMHHLGGEKYEVLPNVEIGVAQYYGIGMRKGYREDCERLKGIVQEYVKSTDWQKDFAAELSDIAELGPNFWPKNFRPTEGESENRSCRDGESS</sequence>
<evidence type="ECO:0000256" key="2">
    <source>
        <dbReference type="ARBA" id="ARBA00022448"/>
    </source>
</evidence>
<dbReference type="InterPro" id="IPR051455">
    <property type="entry name" value="Bact_solute-bind_prot3"/>
</dbReference>
<feature type="region of interest" description="Disordered" evidence="4">
    <location>
        <begin position="276"/>
        <end position="297"/>
    </location>
</feature>
<comment type="caution">
    <text evidence="6">The sequence shown here is derived from an EMBL/GenBank/DDBJ whole genome shotgun (WGS) entry which is preliminary data.</text>
</comment>
<dbReference type="SMART" id="SM00062">
    <property type="entry name" value="PBPb"/>
    <property type="match status" value="1"/>
</dbReference>
<dbReference type="Proteomes" id="UP001348265">
    <property type="component" value="Unassembled WGS sequence"/>
</dbReference>
<keyword evidence="7" id="KW-1185">Reference proteome</keyword>
<organism evidence="6 7">
    <name type="scientific">Streptomyces chrestomyceticus</name>
    <dbReference type="NCBI Taxonomy" id="68185"/>
    <lineage>
        <taxon>Bacteria</taxon>
        <taxon>Bacillati</taxon>
        <taxon>Actinomycetota</taxon>
        <taxon>Actinomycetes</taxon>
        <taxon>Kitasatosporales</taxon>
        <taxon>Streptomycetaceae</taxon>
        <taxon>Streptomyces</taxon>
    </lineage>
</organism>
<evidence type="ECO:0000313" key="7">
    <source>
        <dbReference type="Proteomes" id="UP001348265"/>
    </source>
</evidence>
<evidence type="ECO:0000313" key="6">
    <source>
        <dbReference type="EMBL" id="MEF3112122.1"/>
    </source>
</evidence>
<dbReference type="PANTHER" id="PTHR30085:SF6">
    <property type="entry name" value="ABC TRANSPORTER GLUTAMINE-BINDING PROTEIN GLNH"/>
    <property type="match status" value="1"/>
</dbReference>
<feature type="domain" description="Solute-binding protein family 3/N-terminal" evidence="5">
    <location>
        <begin position="45"/>
        <end position="267"/>
    </location>
</feature>
<dbReference type="RefSeq" id="WP_331785186.1">
    <property type="nucleotide sequence ID" value="NZ_JAVFKM010000001.1"/>
</dbReference>
<comment type="similarity">
    <text evidence="1">Belongs to the bacterial solute-binding protein 3 family.</text>
</comment>
<dbReference type="Gene3D" id="3.40.190.10">
    <property type="entry name" value="Periplasmic binding protein-like II"/>
    <property type="match status" value="2"/>
</dbReference>